<feature type="signal peptide" evidence="2">
    <location>
        <begin position="1"/>
        <end position="27"/>
    </location>
</feature>
<dbReference type="AlphaFoldDB" id="A0A0U2X801"/>
<keyword evidence="2" id="KW-0732">Signal</keyword>
<evidence type="ECO:0000313" key="4">
    <source>
        <dbReference type="Proteomes" id="UP000069015"/>
    </source>
</evidence>
<reference evidence="3 4" key="1">
    <citation type="submission" date="2015-12" db="EMBL/GenBank/DDBJ databases">
        <title>Complete genome sequence of Pseudoalteromonas rubra SCSIO 6842, harboring a conjugative plasmid.</title>
        <authorList>
            <person name="Li B."/>
            <person name="Wang X."/>
        </authorList>
    </citation>
    <scope>NUCLEOTIDE SEQUENCE [LARGE SCALE GENOMIC DNA]</scope>
    <source>
        <strain evidence="3 4">SCSIO 6842</strain>
    </source>
</reference>
<feature type="chain" id="PRO_5006834159" evidence="2">
    <location>
        <begin position="28"/>
        <end position="267"/>
    </location>
</feature>
<accession>A0A0U2X801</accession>
<dbReference type="Proteomes" id="UP000069015">
    <property type="component" value="Chromosome 1"/>
</dbReference>
<dbReference type="Gene3D" id="3.40.190.10">
    <property type="entry name" value="Periplasmic binding protein-like II"/>
    <property type="match status" value="2"/>
</dbReference>
<gene>
    <name evidence="3" type="ORF">AT705_14615</name>
</gene>
<dbReference type="RefSeq" id="WP_058797127.1">
    <property type="nucleotide sequence ID" value="NZ_CP013611.1"/>
</dbReference>
<evidence type="ECO:0000313" key="3">
    <source>
        <dbReference type="EMBL" id="ALU44068.1"/>
    </source>
</evidence>
<dbReference type="SUPFAM" id="SSF53850">
    <property type="entry name" value="Periplasmic binding protein-like II"/>
    <property type="match status" value="1"/>
</dbReference>
<evidence type="ECO:0000256" key="1">
    <source>
        <dbReference type="ARBA" id="ARBA00010333"/>
    </source>
</evidence>
<organism evidence="3 4">
    <name type="scientific">Pseudoalteromonas rubra</name>
    <dbReference type="NCBI Taxonomy" id="43658"/>
    <lineage>
        <taxon>Bacteria</taxon>
        <taxon>Pseudomonadati</taxon>
        <taxon>Pseudomonadota</taxon>
        <taxon>Gammaproteobacteria</taxon>
        <taxon>Alteromonadales</taxon>
        <taxon>Pseudoalteromonadaceae</taxon>
        <taxon>Pseudoalteromonas</taxon>
    </lineage>
</organism>
<dbReference type="EMBL" id="CP013611">
    <property type="protein sequence ID" value="ALU44068.1"/>
    <property type="molecule type" value="Genomic_DNA"/>
</dbReference>
<dbReference type="PANTHER" id="PTHR35936:SF35">
    <property type="entry name" value="L-CYSTINE-BINDING PROTEIN TCYJ"/>
    <property type="match status" value="1"/>
</dbReference>
<name>A0A0U2X801_9GAMM</name>
<dbReference type="KEGG" id="prr:AT705_14615"/>
<evidence type="ECO:0000256" key="2">
    <source>
        <dbReference type="SAM" id="SignalP"/>
    </source>
</evidence>
<dbReference type="PANTHER" id="PTHR35936">
    <property type="entry name" value="MEMBRANE-BOUND LYTIC MUREIN TRANSGLYCOSYLASE F"/>
    <property type="match status" value="1"/>
</dbReference>
<sequence length="267" mass="29809">MSFTLISPFCILLLLTSWLLSGQGVLAAPVDQRTDTPATREAVTLKYSISGSGTFYPYFTNDPQHPGILPELVSRILTQSALEGENIVLPTKRTNRYLASGKIDFDLISPAWLKASQLTDPQFVFSDPMLPIREYVVTRVATTPINSLVGRIVGTVRGYYYHDDNEFVRVDFESERALIQALNKGRIDIAIIGDLPAQYWSAQNNVALHFNQLHSHGALHIRLRAEHAHLLPALNRAIQTLRDTGQITRIETDYLQRVATGQTPGNK</sequence>
<protein>
    <submittedName>
        <fullName evidence="3">Amino acid ABC transporter substrate-binding protein</fullName>
    </submittedName>
</protein>
<proteinExistence type="inferred from homology"/>
<comment type="similarity">
    <text evidence="1">Belongs to the bacterial solute-binding protein 3 family.</text>
</comment>